<accession>A0A9D4AF10</accession>
<feature type="region of interest" description="Disordered" evidence="1">
    <location>
        <begin position="154"/>
        <end position="190"/>
    </location>
</feature>
<evidence type="ECO:0000313" key="2">
    <source>
        <dbReference type="EMBL" id="KAH1113491.1"/>
    </source>
</evidence>
<sequence>MAKEKATSELVELLKGLPPKEEVSLSSDLGEKMAMQTIKLEPMRFNSIKATELARSLVRLPPMEKLGSKRLTSVDTSEELTPMGEVGYASNFGKVVMQVGQLTRVNAMSKPSGVNQKDSIQNESKYGQERVVASCQRDVPTSGTVQVNRQCKARQKFQRKEKAKALRRDQSESSGKSVTGQSAKPMTIVPNVSHGGISFRWRSFGPQELTQFKELLKNPIRLKPRWPNDKDMAT</sequence>
<proteinExistence type="predicted"/>
<feature type="compositionally biased region" description="Polar residues" evidence="1">
    <location>
        <begin position="172"/>
        <end position="184"/>
    </location>
</feature>
<comment type="caution">
    <text evidence="2">The sequence shown here is derived from an EMBL/GenBank/DDBJ whole genome shotgun (WGS) entry which is preliminary data.</text>
</comment>
<evidence type="ECO:0000256" key="1">
    <source>
        <dbReference type="SAM" id="MobiDB-lite"/>
    </source>
</evidence>
<dbReference type="Proteomes" id="UP000828251">
    <property type="component" value="Unassembled WGS sequence"/>
</dbReference>
<name>A0A9D4AF10_9ROSI</name>
<protein>
    <submittedName>
        <fullName evidence="2">Uncharacterized protein</fullName>
    </submittedName>
</protein>
<dbReference type="EMBL" id="JAIQCV010000003">
    <property type="protein sequence ID" value="KAH1113491.1"/>
    <property type="molecule type" value="Genomic_DNA"/>
</dbReference>
<evidence type="ECO:0000313" key="3">
    <source>
        <dbReference type="Proteomes" id="UP000828251"/>
    </source>
</evidence>
<feature type="compositionally biased region" description="Basic and acidic residues" evidence="1">
    <location>
        <begin position="158"/>
        <end position="171"/>
    </location>
</feature>
<reference evidence="2 3" key="1">
    <citation type="journal article" date="2021" name="Plant Biotechnol. J.">
        <title>Multi-omics assisted identification of the key and species-specific regulatory components of drought-tolerant mechanisms in Gossypium stocksii.</title>
        <authorList>
            <person name="Yu D."/>
            <person name="Ke L."/>
            <person name="Zhang D."/>
            <person name="Wu Y."/>
            <person name="Sun Y."/>
            <person name="Mei J."/>
            <person name="Sun J."/>
            <person name="Sun Y."/>
        </authorList>
    </citation>
    <scope>NUCLEOTIDE SEQUENCE [LARGE SCALE GENOMIC DNA]</scope>
    <source>
        <strain evidence="3">cv. E1</strain>
        <tissue evidence="2">Leaf</tissue>
    </source>
</reference>
<dbReference type="AlphaFoldDB" id="A0A9D4AF10"/>
<gene>
    <name evidence="2" type="ORF">J1N35_006869</name>
</gene>
<organism evidence="2 3">
    <name type="scientific">Gossypium stocksii</name>
    <dbReference type="NCBI Taxonomy" id="47602"/>
    <lineage>
        <taxon>Eukaryota</taxon>
        <taxon>Viridiplantae</taxon>
        <taxon>Streptophyta</taxon>
        <taxon>Embryophyta</taxon>
        <taxon>Tracheophyta</taxon>
        <taxon>Spermatophyta</taxon>
        <taxon>Magnoliopsida</taxon>
        <taxon>eudicotyledons</taxon>
        <taxon>Gunneridae</taxon>
        <taxon>Pentapetalae</taxon>
        <taxon>rosids</taxon>
        <taxon>malvids</taxon>
        <taxon>Malvales</taxon>
        <taxon>Malvaceae</taxon>
        <taxon>Malvoideae</taxon>
        <taxon>Gossypium</taxon>
    </lineage>
</organism>
<keyword evidence="3" id="KW-1185">Reference proteome</keyword>